<evidence type="ECO:0000256" key="1">
    <source>
        <dbReference type="SAM" id="MobiDB-lite"/>
    </source>
</evidence>
<protein>
    <submittedName>
        <fullName evidence="2">Uncharacterized protein</fullName>
    </submittedName>
</protein>
<evidence type="ECO:0000313" key="2">
    <source>
        <dbReference type="EMBL" id="MFD3003612.1"/>
    </source>
</evidence>
<evidence type="ECO:0000313" key="3">
    <source>
        <dbReference type="Proteomes" id="UP001597641"/>
    </source>
</evidence>
<reference evidence="3" key="1">
    <citation type="journal article" date="2019" name="Int. J. Syst. Evol. Microbiol.">
        <title>The Global Catalogue of Microorganisms (GCM) 10K type strain sequencing project: providing services to taxonomists for standard genome sequencing and annotation.</title>
        <authorList>
            <consortium name="The Broad Institute Genomics Platform"/>
            <consortium name="The Broad Institute Genome Sequencing Center for Infectious Disease"/>
            <person name="Wu L."/>
            <person name="Ma J."/>
        </authorList>
    </citation>
    <scope>NUCLEOTIDE SEQUENCE [LARGE SCALE GENOMIC DNA]</scope>
    <source>
        <strain evidence="3">KCTC 23984</strain>
    </source>
</reference>
<sequence>MPEHISNPPRNFLSGQGQKLVSEQTKDTKISEFLKAVPLISSSDIGLFNTVERFGINIEELKQRVADHEAKEGQRNG</sequence>
<dbReference type="EMBL" id="JBHUOX010000035">
    <property type="protein sequence ID" value="MFD3003612.1"/>
    <property type="molecule type" value="Genomic_DNA"/>
</dbReference>
<dbReference type="Proteomes" id="UP001597641">
    <property type="component" value="Unassembled WGS sequence"/>
</dbReference>
<comment type="caution">
    <text evidence="2">The sequence shown here is derived from an EMBL/GenBank/DDBJ whole genome shotgun (WGS) entry which is preliminary data.</text>
</comment>
<accession>A0ABW6C340</accession>
<dbReference type="RefSeq" id="WP_377491352.1">
    <property type="nucleotide sequence ID" value="NZ_JBHUOX010000035.1"/>
</dbReference>
<proteinExistence type="predicted"/>
<gene>
    <name evidence="2" type="ORF">ACFS7Z_24865</name>
</gene>
<organism evidence="2 3">
    <name type="scientific">Pontibacter toksunensis</name>
    <dbReference type="NCBI Taxonomy" id="1332631"/>
    <lineage>
        <taxon>Bacteria</taxon>
        <taxon>Pseudomonadati</taxon>
        <taxon>Bacteroidota</taxon>
        <taxon>Cytophagia</taxon>
        <taxon>Cytophagales</taxon>
        <taxon>Hymenobacteraceae</taxon>
        <taxon>Pontibacter</taxon>
    </lineage>
</organism>
<feature type="region of interest" description="Disordered" evidence="1">
    <location>
        <begin position="1"/>
        <end position="20"/>
    </location>
</feature>
<keyword evidence="3" id="KW-1185">Reference proteome</keyword>
<name>A0ABW6C340_9BACT</name>